<accession>A0A9W9IIS0</accession>
<keyword evidence="2" id="KW-1185">Reference proteome</keyword>
<dbReference type="EMBL" id="JAPQKO010000002">
    <property type="protein sequence ID" value="KAJ5179330.1"/>
    <property type="molecule type" value="Genomic_DNA"/>
</dbReference>
<dbReference type="Proteomes" id="UP001146351">
    <property type="component" value="Unassembled WGS sequence"/>
</dbReference>
<reference evidence="1" key="1">
    <citation type="submission" date="2022-11" db="EMBL/GenBank/DDBJ databases">
        <authorList>
            <person name="Petersen C."/>
        </authorList>
    </citation>
    <scope>NUCLEOTIDE SEQUENCE</scope>
    <source>
        <strain evidence="1">IBT 21917</strain>
    </source>
</reference>
<dbReference type="InterPro" id="IPR051035">
    <property type="entry name" value="Mito_inheritance_9"/>
</dbReference>
<evidence type="ECO:0000313" key="2">
    <source>
        <dbReference type="Proteomes" id="UP001146351"/>
    </source>
</evidence>
<dbReference type="GO" id="GO:0016301">
    <property type="term" value="F:kinase activity"/>
    <property type="evidence" value="ECO:0007669"/>
    <property type="project" value="UniProtKB-KW"/>
</dbReference>
<comment type="caution">
    <text evidence="1">The sequence shown here is derived from an EMBL/GenBank/DDBJ whole genome shotgun (WGS) entry which is preliminary data.</text>
</comment>
<dbReference type="AlphaFoldDB" id="A0A9W9IIS0"/>
<reference evidence="1" key="2">
    <citation type="journal article" date="2023" name="IMA Fungus">
        <title>Comparative genomic study of the Penicillium genus elucidates a diverse pangenome and 15 lateral gene transfer events.</title>
        <authorList>
            <person name="Petersen C."/>
            <person name="Sorensen T."/>
            <person name="Nielsen M.R."/>
            <person name="Sondergaard T.E."/>
            <person name="Sorensen J.L."/>
            <person name="Fitzpatrick D.A."/>
            <person name="Frisvad J.C."/>
            <person name="Nielsen K.L."/>
        </authorList>
    </citation>
    <scope>NUCLEOTIDE SEQUENCE</scope>
    <source>
        <strain evidence="1">IBT 21917</strain>
    </source>
</reference>
<dbReference type="Gene3D" id="3.90.1200.10">
    <property type="match status" value="1"/>
</dbReference>
<protein>
    <submittedName>
        <fullName evidence="1">Kinase-like protein</fullName>
    </submittedName>
</protein>
<dbReference type="PANTHER" id="PTHR36091:SF2">
    <property type="entry name" value="AMINOGLYCOSIDE PHOSPHOTRANSFERASE DOMAIN-CONTAINING PROTEIN"/>
    <property type="match status" value="1"/>
</dbReference>
<gene>
    <name evidence="1" type="ORF">N7492_002540</name>
</gene>
<keyword evidence="1" id="KW-0808">Transferase</keyword>
<dbReference type="OrthoDB" id="10003767at2759"/>
<evidence type="ECO:0000313" key="1">
    <source>
        <dbReference type="EMBL" id="KAJ5179330.1"/>
    </source>
</evidence>
<dbReference type="PANTHER" id="PTHR36091">
    <property type="entry name" value="ALTERED INHERITANCE OF MITOCHONDRIA PROTEIN 9, MITOCHONDRIAL"/>
    <property type="match status" value="1"/>
</dbReference>
<organism evidence="1 2">
    <name type="scientific">Penicillium capsulatum</name>
    <dbReference type="NCBI Taxonomy" id="69766"/>
    <lineage>
        <taxon>Eukaryota</taxon>
        <taxon>Fungi</taxon>
        <taxon>Dikarya</taxon>
        <taxon>Ascomycota</taxon>
        <taxon>Pezizomycotina</taxon>
        <taxon>Eurotiomycetes</taxon>
        <taxon>Eurotiomycetidae</taxon>
        <taxon>Eurotiales</taxon>
        <taxon>Aspergillaceae</taxon>
        <taxon>Penicillium</taxon>
    </lineage>
</organism>
<proteinExistence type="predicted"/>
<name>A0A9W9IIS0_9EURO</name>
<keyword evidence="1" id="KW-0418">Kinase</keyword>
<dbReference type="GO" id="GO:0005739">
    <property type="term" value="C:mitochondrion"/>
    <property type="evidence" value="ECO:0007669"/>
    <property type="project" value="TreeGrafter"/>
</dbReference>
<sequence>MAFFPEKTSPMNISNFYKTHVRLAEVNAPYLLPEDPASRQPTLRHPDLNPNNIFIAPETGEISCLINWQHTTVEPRVLVAGYPRAFENPDPEVTPDLKEPSLPADYQTLSAEARAEADELFRRRLLFHYYRVFNGALNKPHINAMRDPLLRPRQHFIEWAGRKWNGNLITLKGALIRVYQYWPHLHRNGAPCPVHFSDDEIKEFMEKEEQWFQLNAVVTLWGEQIGGINEDGWVDAVRNVAELKESLIALAEGDEEEIGLLEKGWPFRDREEEDA</sequence>